<protein>
    <submittedName>
        <fullName evidence="3">Spore coat U domain-containing protein</fullName>
    </submittedName>
</protein>
<accession>A0A977L2M1</accession>
<feature type="chain" id="PRO_5037724289" evidence="1">
    <location>
        <begin position="29"/>
        <end position="170"/>
    </location>
</feature>
<gene>
    <name evidence="3" type="ORF">KA717_19480</name>
</gene>
<dbReference type="Proteomes" id="UP001065613">
    <property type="component" value="Chromosome"/>
</dbReference>
<dbReference type="AlphaFoldDB" id="A0A977L2M1"/>
<sequence>MSVLKARLPWLLLLLLASGCFFVPKSWAGNATSNLSVTATVPPSVNVDTTPVNNIPYDASTGSDVSSNITLTASQGTNLTILIGQGQNPGSGSSDSNPVRRMSDGQGNFLDYELTKDASFNNDWGNTEPTGVTLAGTGSQQNVPFHLRISPGQNAKVGYYIDTLLVTTLY</sequence>
<name>A0A977L2M1_9CYAN</name>
<dbReference type="PANTHER" id="PTHR37089:SF1">
    <property type="entry name" value="MEMBRANE PROTEIN"/>
    <property type="match status" value="1"/>
</dbReference>
<feature type="domain" description="Spore coat protein U/FanG" evidence="2">
    <location>
        <begin position="32"/>
        <end position="167"/>
    </location>
</feature>
<reference evidence="3" key="1">
    <citation type="submission" date="2021-04" db="EMBL/GenBank/DDBJ databases">
        <title>Genome sequence of Woronichinia naegeliana from Washington state freshwater lake bloom.</title>
        <authorList>
            <person name="Dreher T.W."/>
        </authorList>
    </citation>
    <scope>NUCLEOTIDE SEQUENCE</scope>
    <source>
        <strain evidence="3">WA131</strain>
    </source>
</reference>
<evidence type="ECO:0000259" key="2">
    <source>
        <dbReference type="Pfam" id="PF05229"/>
    </source>
</evidence>
<proteinExistence type="predicted"/>
<dbReference type="EMBL" id="CP073041">
    <property type="protein sequence ID" value="UXE64456.1"/>
    <property type="molecule type" value="Genomic_DNA"/>
</dbReference>
<evidence type="ECO:0000256" key="1">
    <source>
        <dbReference type="SAM" id="SignalP"/>
    </source>
</evidence>
<dbReference type="Pfam" id="PF05229">
    <property type="entry name" value="SCPU"/>
    <property type="match status" value="1"/>
</dbReference>
<dbReference type="PROSITE" id="PS51257">
    <property type="entry name" value="PROKAR_LIPOPROTEIN"/>
    <property type="match status" value="1"/>
</dbReference>
<dbReference type="PANTHER" id="PTHR37089">
    <property type="entry name" value="PROTEIN U-RELATED"/>
    <property type="match status" value="1"/>
</dbReference>
<organism evidence="3">
    <name type="scientific">Woronichinia naegeliana WA131</name>
    <dbReference type="NCBI Taxonomy" id="2824559"/>
    <lineage>
        <taxon>Bacteria</taxon>
        <taxon>Bacillati</taxon>
        <taxon>Cyanobacteriota</taxon>
        <taxon>Cyanophyceae</taxon>
        <taxon>Synechococcales</taxon>
        <taxon>Coelosphaeriaceae</taxon>
        <taxon>Woronichinia</taxon>
    </lineage>
</organism>
<keyword evidence="1" id="KW-0732">Signal</keyword>
<evidence type="ECO:0000313" key="3">
    <source>
        <dbReference type="EMBL" id="UXE64456.1"/>
    </source>
</evidence>
<dbReference type="InterPro" id="IPR053167">
    <property type="entry name" value="Spore_coat_component"/>
</dbReference>
<dbReference type="KEGG" id="wna:KA717_19480"/>
<dbReference type="SMART" id="SM00972">
    <property type="entry name" value="SCPU"/>
    <property type="match status" value="1"/>
</dbReference>
<dbReference type="InterPro" id="IPR007893">
    <property type="entry name" value="Spore_coat_U/FanG"/>
</dbReference>
<feature type="signal peptide" evidence="1">
    <location>
        <begin position="1"/>
        <end position="28"/>
    </location>
</feature>